<protein>
    <submittedName>
        <fullName evidence="1">Terminase</fullName>
    </submittedName>
</protein>
<name>A0A5D4XW37_9GAMM</name>
<reference evidence="1 2" key="1">
    <citation type="submission" date="2019-08" db="EMBL/GenBank/DDBJ databases">
        <title>Luteimonas viscosus sp. nov., isolated from soil of a sunflower field.</title>
        <authorList>
            <person name="Jianli Z."/>
            <person name="Ying Z."/>
        </authorList>
    </citation>
    <scope>NUCLEOTIDE SEQUENCE [LARGE SCALE GENOMIC DNA]</scope>
    <source>
        <strain evidence="1 2">XBU10</strain>
    </source>
</reference>
<dbReference type="Gene3D" id="3.40.50.300">
    <property type="entry name" value="P-loop containing nucleotide triphosphate hydrolases"/>
    <property type="match status" value="1"/>
</dbReference>
<dbReference type="Proteomes" id="UP000324973">
    <property type="component" value="Unassembled WGS sequence"/>
</dbReference>
<organism evidence="1 2">
    <name type="scientific">Luteimonas viscosa</name>
    <dbReference type="NCBI Taxonomy" id="1132694"/>
    <lineage>
        <taxon>Bacteria</taxon>
        <taxon>Pseudomonadati</taxon>
        <taxon>Pseudomonadota</taxon>
        <taxon>Gammaproteobacteria</taxon>
        <taxon>Lysobacterales</taxon>
        <taxon>Lysobacteraceae</taxon>
        <taxon>Luteimonas</taxon>
    </lineage>
</organism>
<dbReference type="OrthoDB" id="280696at2"/>
<dbReference type="SUPFAM" id="SSF52540">
    <property type="entry name" value="P-loop containing nucleoside triphosphate hydrolases"/>
    <property type="match status" value="1"/>
</dbReference>
<dbReference type="EMBL" id="VTFT01000001">
    <property type="protein sequence ID" value="TYT27641.1"/>
    <property type="molecule type" value="Genomic_DNA"/>
</dbReference>
<proteinExistence type="predicted"/>
<dbReference type="InterPro" id="IPR027417">
    <property type="entry name" value="P-loop_NTPase"/>
</dbReference>
<accession>A0A5D4XW37</accession>
<evidence type="ECO:0000313" key="1">
    <source>
        <dbReference type="EMBL" id="TYT27641.1"/>
    </source>
</evidence>
<gene>
    <name evidence="1" type="ORF">FZO89_13875</name>
</gene>
<dbReference type="AlphaFoldDB" id="A0A5D4XW37"/>
<dbReference type="Pfam" id="PF03237">
    <property type="entry name" value="Terminase_6N"/>
    <property type="match status" value="1"/>
</dbReference>
<comment type="caution">
    <text evidence="1">The sequence shown here is derived from an EMBL/GenBank/DDBJ whole genome shotgun (WGS) entry which is preliminary data.</text>
</comment>
<evidence type="ECO:0000313" key="2">
    <source>
        <dbReference type="Proteomes" id="UP000324973"/>
    </source>
</evidence>
<sequence>MLEPASVMRDAGMQPDAWQEAVLNSDSRRMLLLCSRQSGKSTTCASLAVHQALYDPGLVLLIAPAQRQSSELFRKVREVYTALPDVPRIVQESALRMELANGSRIIALPGTEGTIRGYSGARTVIIDEASRVDDALFAAVRPMLATTQGRFVALTTPYGKRGWFYESWEHGEGWRRTKITAHDCPRIDPEWLAEERRLIGDWQYRQEYMCEFVDTDEQFFASDLIEAALCHEVAPLWS</sequence>
<keyword evidence="2" id="KW-1185">Reference proteome</keyword>